<evidence type="ECO:0000313" key="3">
    <source>
        <dbReference type="Proteomes" id="UP000277256"/>
    </source>
</evidence>
<feature type="compositionally biased region" description="Polar residues" evidence="1">
    <location>
        <begin position="1"/>
        <end position="14"/>
    </location>
</feature>
<sequence>MVSWTRNGSASTGSVHDDSASPPGHGTAPYRHAAVAPGGGSGAKDAGPPSRGRHPVTAWTRTGSDQRPPGGSGCSAETRRLM</sequence>
<feature type="region of interest" description="Disordered" evidence="1">
    <location>
        <begin position="1"/>
        <end position="82"/>
    </location>
</feature>
<accession>A0A426UY51</accession>
<comment type="caution">
    <text evidence="2">The sequence shown here is derived from an EMBL/GenBank/DDBJ whole genome shotgun (WGS) entry which is preliminary data.</text>
</comment>
<organism evidence="2 3">
    <name type="scientific">Glycomyces terrestris</name>
    <dbReference type="NCBI Taxonomy" id="2493553"/>
    <lineage>
        <taxon>Bacteria</taxon>
        <taxon>Bacillati</taxon>
        <taxon>Actinomycetota</taxon>
        <taxon>Actinomycetes</taxon>
        <taxon>Glycomycetales</taxon>
        <taxon>Glycomycetaceae</taxon>
        <taxon>Glycomyces</taxon>
    </lineage>
</organism>
<evidence type="ECO:0000256" key="1">
    <source>
        <dbReference type="SAM" id="MobiDB-lite"/>
    </source>
</evidence>
<dbReference type="EMBL" id="RSEB01000003">
    <property type="protein sequence ID" value="RRR99495.1"/>
    <property type="molecule type" value="Genomic_DNA"/>
</dbReference>
<keyword evidence="3" id="KW-1185">Reference proteome</keyword>
<dbReference type="AlphaFoldDB" id="A0A426UY51"/>
<evidence type="ECO:0000313" key="2">
    <source>
        <dbReference type="EMBL" id="RRR99495.1"/>
    </source>
</evidence>
<dbReference type="RefSeq" id="WP_125248006.1">
    <property type="nucleotide sequence ID" value="NZ_RSEB01000003.1"/>
</dbReference>
<proteinExistence type="predicted"/>
<gene>
    <name evidence="2" type="ORF">EIW28_12380</name>
</gene>
<reference evidence="2 3" key="1">
    <citation type="submission" date="2018-12" db="EMBL/GenBank/DDBJ databases">
        <title>Glycomyces sp. YIM 121974 draft genome.</title>
        <authorList>
            <person name="Li Q."/>
        </authorList>
    </citation>
    <scope>NUCLEOTIDE SEQUENCE [LARGE SCALE GENOMIC DNA]</scope>
    <source>
        <strain evidence="2 3">YIM 121974</strain>
    </source>
</reference>
<dbReference type="Proteomes" id="UP000277256">
    <property type="component" value="Unassembled WGS sequence"/>
</dbReference>
<name>A0A426UY51_9ACTN</name>
<protein>
    <submittedName>
        <fullName evidence="2">Uncharacterized protein</fullName>
    </submittedName>
</protein>